<gene>
    <name evidence="4" type="ORF">BDZ94DRAFT_782352</name>
</gene>
<feature type="transmembrane region" description="Helical" evidence="2">
    <location>
        <begin position="236"/>
        <end position="256"/>
    </location>
</feature>
<evidence type="ECO:0000313" key="5">
    <source>
        <dbReference type="Proteomes" id="UP000807353"/>
    </source>
</evidence>
<dbReference type="InterPro" id="IPR045339">
    <property type="entry name" value="DUF6534"/>
</dbReference>
<proteinExistence type="predicted"/>
<sequence>MASNSTVLPGVPSNIALLTGPILLGNLFGYGLYGILVVQLFIYYHGYPKDSVYLKGTVYFTFFVDTLITVFATIGAWDELAAGWGDLSTLTPVAWPIAAIPLLSGLVASVVHFFFAWRIWKLTRFRILPLCICTVSLLAFIMAGYAGVRSRLLGVLHLNDQKPFVIVWLGGSTFVDIVITISMVTLLFRAKKSTTFQTTHSGISKLITVTIETGMATAIGALVELILFVVFPMNNLHFIVFLVLAKLYSNTLLATLNSRASLITNRGQTGKPALWNDQRSDSTSGSSHIISQGTQAQSRVPIPPVQITTVTERHHDPKDIEMFIMERENNDRYTKRSDWM</sequence>
<dbReference type="PANTHER" id="PTHR40465">
    <property type="entry name" value="CHROMOSOME 1, WHOLE GENOME SHOTGUN SEQUENCE"/>
    <property type="match status" value="1"/>
</dbReference>
<feature type="domain" description="DUF6534" evidence="3">
    <location>
        <begin position="172"/>
        <end position="261"/>
    </location>
</feature>
<accession>A0A9P5YGU2</accession>
<keyword evidence="2" id="KW-1133">Transmembrane helix</keyword>
<evidence type="ECO:0000256" key="2">
    <source>
        <dbReference type="SAM" id="Phobius"/>
    </source>
</evidence>
<feature type="compositionally biased region" description="Low complexity" evidence="1">
    <location>
        <begin position="281"/>
        <end position="295"/>
    </location>
</feature>
<keyword evidence="5" id="KW-1185">Reference proteome</keyword>
<reference evidence="4" key="1">
    <citation type="submission" date="2020-11" db="EMBL/GenBank/DDBJ databases">
        <authorList>
            <consortium name="DOE Joint Genome Institute"/>
            <person name="Ahrendt S."/>
            <person name="Riley R."/>
            <person name="Andreopoulos W."/>
            <person name="Labutti K."/>
            <person name="Pangilinan J."/>
            <person name="Ruiz-Duenas F.J."/>
            <person name="Barrasa J.M."/>
            <person name="Sanchez-Garcia M."/>
            <person name="Camarero S."/>
            <person name="Miyauchi S."/>
            <person name="Serrano A."/>
            <person name="Linde D."/>
            <person name="Babiker R."/>
            <person name="Drula E."/>
            <person name="Ayuso-Fernandez I."/>
            <person name="Pacheco R."/>
            <person name="Padilla G."/>
            <person name="Ferreira P."/>
            <person name="Barriuso J."/>
            <person name="Kellner H."/>
            <person name="Castanera R."/>
            <person name="Alfaro M."/>
            <person name="Ramirez L."/>
            <person name="Pisabarro A.G."/>
            <person name="Kuo A."/>
            <person name="Tritt A."/>
            <person name="Lipzen A."/>
            <person name="He G."/>
            <person name="Yan M."/>
            <person name="Ng V."/>
            <person name="Cullen D."/>
            <person name="Martin F."/>
            <person name="Rosso M.-N."/>
            <person name="Henrissat B."/>
            <person name="Hibbett D."/>
            <person name="Martinez A.T."/>
            <person name="Grigoriev I.V."/>
        </authorList>
    </citation>
    <scope>NUCLEOTIDE SEQUENCE</scope>
    <source>
        <strain evidence="4">CBS 247.69</strain>
    </source>
</reference>
<dbReference type="PANTHER" id="PTHR40465:SF1">
    <property type="entry name" value="DUF6534 DOMAIN-CONTAINING PROTEIN"/>
    <property type="match status" value="1"/>
</dbReference>
<evidence type="ECO:0000256" key="1">
    <source>
        <dbReference type="SAM" id="MobiDB-lite"/>
    </source>
</evidence>
<dbReference type="OrthoDB" id="2681808at2759"/>
<evidence type="ECO:0000313" key="4">
    <source>
        <dbReference type="EMBL" id="KAF9468356.1"/>
    </source>
</evidence>
<dbReference type="Pfam" id="PF20152">
    <property type="entry name" value="DUF6534"/>
    <property type="match status" value="1"/>
</dbReference>
<feature type="transmembrane region" description="Helical" evidence="2">
    <location>
        <begin position="58"/>
        <end position="77"/>
    </location>
</feature>
<keyword evidence="2" id="KW-0472">Membrane</keyword>
<dbReference type="AlphaFoldDB" id="A0A9P5YGU2"/>
<feature type="transmembrane region" description="Helical" evidence="2">
    <location>
        <begin position="166"/>
        <end position="188"/>
    </location>
</feature>
<dbReference type="EMBL" id="MU150233">
    <property type="protein sequence ID" value="KAF9468356.1"/>
    <property type="molecule type" value="Genomic_DNA"/>
</dbReference>
<feature type="region of interest" description="Disordered" evidence="1">
    <location>
        <begin position="273"/>
        <end position="296"/>
    </location>
</feature>
<name>A0A9P5YGU2_9AGAR</name>
<organism evidence="4 5">
    <name type="scientific">Collybia nuda</name>
    <dbReference type="NCBI Taxonomy" id="64659"/>
    <lineage>
        <taxon>Eukaryota</taxon>
        <taxon>Fungi</taxon>
        <taxon>Dikarya</taxon>
        <taxon>Basidiomycota</taxon>
        <taxon>Agaricomycotina</taxon>
        <taxon>Agaricomycetes</taxon>
        <taxon>Agaricomycetidae</taxon>
        <taxon>Agaricales</taxon>
        <taxon>Tricholomatineae</taxon>
        <taxon>Clitocybaceae</taxon>
        <taxon>Collybia</taxon>
    </lineage>
</organism>
<protein>
    <recommendedName>
        <fullName evidence="3">DUF6534 domain-containing protein</fullName>
    </recommendedName>
</protein>
<evidence type="ECO:0000259" key="3">
    <source>
        <dbReference type="Pfam" id="PF20152"/>
    </source>
</evidence>
<feature type="transmembrane region" description="Helical" evidence="2">
    <location>
        <begin position="97"/>
        <end position="115"/>
    </location>
</feature>
<dbReference type="Proteomes" id="UP000807353">
    <property type="component" value="Unassembled WGS sequence"/>
</dbReference>
<keyword evidence="2" id="KW-0812">Transmembrane</keyword>
<feature type="transmembrane region" description="Helical" evidence="2">
    <location>
        <begin position="209"/>
        <end position="230"/>
    </location>
</feature>
<feature type="transmembrane region" description="Helical" evidence="2">
    <location>
        <begin position="127"/>
        <end position="146"/>
    </location>
</feature>
<comment type="caution">
    <text evidence="4">The sequence shown here is derived from an EMBL/GenBank/DDBJ whole genome shotgun (WGS) entry which is preliminary data.</text>
</comment>